<sequence>MICNGKALSNDQHLIATIPKVILSHRNSRHRSILHDFRYLFNYINQNAEQPVSLLYNIGILIIDAEHIVLKRIKLARYFSYCNSTFSHFFMRHHFHRISIKSIMQFTEINIFTYEKCWTAYQLDSGSTFSNMLLNFPFLWANNNSVKETIGLPNPVLNLLESFRNSFFREGNTLIIA</sequence>
<gene>
    <name evidence="1" type="ORF">M9Y10_036229</name>
</gene>
<dbReference type="Proteomes" id="UP001470230">
    <property type="component" value="Unassembled WGS sequence"/>
</dbReference>
<dbReference type="EMBL" id="JAPFFF010000058">
    <property type="protein sequence ID" value="KAK8837694.1"/>
    <property type="molecule type" value="Genomic_DNA"/>
</dbReference>
<reference evidence="1 2" key="1">
    <citation type="submission" date="2024-04" db="EMBL/GenBank/DDBJ databases">
        <title>Tritrichomonas musculus Genome.</title>
        <authorList>
            <person name="Alves-Ferreira E."/>
            <person name="Grigg M."/>
            <person name="Lorenzi H."/>
            <person name="Galac M."/>
        </authorList>
    </citation>
    <scope>NUCLEOTIDE SEQUENCE [LARGE SCALE GENOMIC DNA]</scope>
    <source>
        <strain evidence="1 2">EAF2021</strain>
    </source>
</reference>
<accession>A0ABR2GUT2</accession>
<evidence type="ECO:0000313" key="2">
    <source>
        <dbReference type="Proteomes" id="UP001470230"/>
    </source>
</evidence>
<proteinExistence type="predicted"/>
<protein>
    <submittedName>
        <fullName evidence="1">Uncharacterized protein</fullName>
    </submittedName>
</protein>
<keyword evidence="2" id="KW-1185">Reference proteome</keyword>
<organism evidence="1 2">
    <name type="scientific">Tritrichomonas musculus</name>
    <dbReference type="NCBI Taxonomy" id="1915356"/>
    <lineage>
        <taxon>Eukaryota</taxon>
        <taxon>Metamonada</taxon>
        <taxon>Parabasalia</taxon>
        <taxon>Tritrichomonadida</taxon>
        <taxon>Tritrichomonadidae</taxon>
        <taxon>Tritrichomonas</taxon>
    </lineage>
</organism>
<name>A0ABR2GUT2_9EUKA</name>
<evidence type="ECO:0000313" key="1">
    <source>
        <dbReference type="EMBL" id="KAK8837694.1"/>
    </source>
</evidence>
<comment type="caution">
    <text evidence="1">The sequence shown here is derived from an EMBL/GenBank/DDBJ whole genome shotgun (WGS) entry which is preliminary data.</text>
</comment>